<organism evidence="2">
    <name type="scientific">Singulisphaera sp. Ch08</name>
    <dbReference type="NCBI Taxonomy" id="3120278"/>
    <lineage>
        <taxon>Bacteria</taxon>
        <taxon>Pseudomonadati</taxon>
        <taxon>Planctomycetota</taxon>
        <taxon>Planctomycetia</taxon>
        <taxon>Isosphaerales</taxon>
        <taxon>Isosphaeraceae</taxon>
        <taxon>Singulisphaera</taxon>
    </lineage>
</organism>
<dbReference type="EMBL" id="CP155447">
    <property type="protein sequence ID" value="XBH03983.1"/>
    <property type="molecule type" value="Genomic_DNA"/>
</dbReference>
<evidence type="ECO:0000256" key="1">
    <source>
        <dbReference type="SAM" id="Phobius"/>
    </source>
</evidence>
<evidence type="ECO:0000313" key="2">
    <source>
        <dbReference type="EMBL" id="XBH03983.1"/>
    </source>
</evidence>
<keyword evidence="1" id="KW-0472">Membrane</keyword>
<keyword evidence="1" id="KW-0812">Transmembrane</keyword>
<reference evidence="2" key="1">
    <citation type="submission" date="2024-05" db="EMBL/GenBank/DDBJ databases">
        <title>Planctomycetes of the genus Singulisphaera possess chitinolytic capabilities.</title>
        <authorList>
            <person name="Ivanova A."/>
        </authorList>
    </citation>
    <scope>NUCLEOTIDE SEQUENCE</scope>
    <source>
        <strain evidence="2">Ch08T</strain>
    </source>
</reference>
<dbReference type="AlphaFoldDB" id="A0AAU7CEU9"/>
<protein>
    <submittedName>
        <fullName evidence="2">Flp family type IVb pilin</fullName>
    </submittedName>
</protein>
<sequence length="64" mass="6545">MKLASYAHAVLKDEAGPTAVEYAVMLALVLMGVIAAINSVGTSTSAMMQDNTDRITSAVNSVGS</sequence>
<feature type="transmembrane region" description="Helical" evidence="1">
    <location>
        <begin position="20"/>
        <end position="40"/>
    </location>
</feature>
<dbReference type="RefSeq" id="WP_406696727.1">
    <property type="nucleotide sequence ID" value="NZ_CP155447.1"/>
</dbReference>
<keyword evidence="1" id="KW-1133">Transmembrane helix</keyword>
<accession>A0AAU7CEU9</accession>
<gene>
    <name evidence="2" type="ORF">V5E97_37645</name>
</gene>
<name>A0AAU7CEU9_9BACT</name>
<proteinExistence type="predicted"/>